<evidence type="ECO:0000256" key="6">
    <source>
        <dbReference type="SAM" id="SignalP"/>
    </source>
</evidence>
<dbReference type="Proteomes" id="UP001440599">
    <property type="component" value="Unassembled WGS sequence"/>
</dbReference>
<dbReference type="SUPFAM" id="SSF49373">
    <property type="entry name" value="Invasin/intimin cell-adhesion fragments"/>
    <property type="match status" value="1"/>
</dbReference>
<dbReference type="InterPro" id="IPR003343">
    <property type="entry name" value="Big_2"/>
</dbReference>
<feature type="domain" description="SLH" evidence="7">
    <location>
        <begin position="1153"/>
        <end position="1211"/>
    </location>
</feature>
<dbReference type="InterPro" id="IPR051801">
    <property type="entry name" value="GH28_Enzymes"/>
</dbReference>
<dbReference type="PROSITE" id="PS00502">
    <property type="entry name" value="POLYGALACTURONASE"/>
    <property type="match status" value="1"/>
</dbReference>
<dbReference type="Pfam" id="PF02368">
    <property type="entry name" value="Big_2"/>
    <property type="match status" value="1"/>
</dbReference>
<dbReference type="InterPro" id="IPR044060">
    <property type="entry name" value="Bacterial_rp_domain"/>
</dbReference>
<evidence type="ECO:0000313" key="9">
    <source>
        <dbReference type="Proteomes" id="UP001440599"/>
    </source>
</evidence>
<dbReference type="RefSeq" id="WP_349138595.1">
    <property type="nucleotide sequence ID" value="NZ_JBBMFT010000001.1"/>
</dbReference>
<dbReference type="Pfam" id="PF00295">
    <property type="entry name" value="Glyco_hydro_28"/>
    <property type="match status" value="1"/>
</dbReference>
<dbReference type="InterPro" id="IPR006626">
    <property type="entry name" value="PbH1"/>
</dbReference>
<dbReference type="Pfam" id="PF18998">
    <property type="entry name" value="Flg_new_2"/>
    <property type="match status" value="1"/>
</dbReference>
<proteinExistence type="inferred from homology"/>
<gene>
    <name evidence="8" type="ORF">WMO45_00140</name>
</gene>
<evidence type="ECO:0000256" key="5">
    <source>
        <dbReference type="RuleBase" id="RU361169"/>
    </source>
</evidence>
<sequence length="1211" mass="130400">MEKQIRKLHRGVIRRVLSCVLTASLLCTCFVTTSFAAESEEATQLTYTVADGLDFDDTSTFVDSESAWGYADTIVEHVESAVEDMQEIFDQRTVSILDYGAEASERVSEDDVWNWTEDELAEETRLAKVNTQAIYDAIKDVSEAGGGTVVVPAQDGKVFYTAAIHLEDNVNLCVEEGATLAFSVNTELYQGDFMKQVYGDGVDDKGLTLTRFESVELMNYSPFIYAYGKKNVAITGGGTLDGQATVGDGVDGSTGVWQPWKNSGVKYYTDSEGVQHSMSDIAQVPARNKLFAQGQMDVPVSERQYGEAESEPWEAAGDGYLRPNFIQPYNCQNVLIEGIRIENSPMWEINPVLCDTVMVDGVYVESHMGNNDGCDPECTSNMVIQNSTFNVGDDCIAIKSGRNGDGLRVDRASFNIVIQNNEMVDGHGGVTIGSEITGGVKNIFSRNNDMESSNLQVAYRFKTNYIRGGVIENIYYKGDTVNQVSTSSSSHGVIIVDLNYDISSEVAAMEEVPSRLGIDPSSFSYKAYMPEFKNVVVEDLMVNEAGTTNYGGANAIKLTGFSKDGITGEHIDKSGITDDCYISGFTVKNSTFNSSKTNLALSYVDGLTLDNVTFTGGSSNSSVSNTKNVTFTNCDLSASNVSRSLFENLEGVSIDEYTTFAGERPYDPLETAYDINYLASGDAEVSSKTYDENTVHYQLSHIKDYIVPGGGFSLDGMEESDAVVQYNKNLNTCWFQIYNMTEGNNFYFTTPIKVSGGDYTAELSYKDGASRGSFDVVLVDTTTGTEYKLGSIDEAATQTGTLCYSYLTPQTSVTIPEGEYYLRFDCTKAGDLVAIDLYLHQQGVPVTGVTLNQSSMTLYYNDSTQNKGTLTATITPDDATDKTVTWSSSNPTVASVDENGTVTALAAGTATITATTADGAYQASCLVTSNYFENESDDVKYDVILPSSLEHGTITATPAQAGPNAEVTLTIEPDDGYVLDTLTVTNQSGAQVAVTTVSNGTCTFRMPAGGATVSATFRVSGSGETPTSGTFTDVAAGQWYYEAVEYVSDNGIMNGIGGNLFAPTQYVTRAMVAQVLYNMEGRPAVTTSAGFTDVSSSDWYASAVNWAAATGLVDGYGNGRFGGNDNVTREQMVVILYRYAQYKGYDTTASTSLAGYADAASASSWATEGLSWGVGAGVINGKSSTQLDPLGTATRAEIAQIMMNFCENIAE</sequence>
<dbReference type="SUPFAM" id="SSF51126">
    <property type="entry name" value="Pectin lyase-like"/>
    <property type="match status" value="1"/>
</dbReference>
<dbReference type="PROSITE" id="PS51272">
    <property type="entry name" value="SLH"/>
    <property type="match status" value="3"/>
</dbReference>
<evidence type="ECO:0000313" key="8">
    <source>
        <dbReference type="EMBL" id="MEQ2454920.1"/>
    </source>
</evidence>
<evidence type="ECO:0000256" key="3">
    <source>
        <dbReference type="ARBA" id="ARBA00022801"/>
    </source>
</evidence>
<dbReference type="InterPro" id="IPR001119">
    <property type="entry name" value="SLH_dom"/>
</dbReference>
<keyword evidence="9" id="KW-1185">Reference proteome</keyword>
<dbReference type="InterPro" id="IPR008964">
    <property type="entry name" value="Invasin/intimin_cell_adhesion"/>
</dbReference>
<comment type="similarity">
    <text evidence="1 5">Belongs to the glycosyl hydrolase 28 family.</text>
</comment>
<organism evidence="8 9">
    <name type="scientific">Flavonifractor hominis</name>
    <dbReference type="NCBI Taxonomy" id="3133178"/>
    <lineage>
        <taxon>Bacteria</taxon>
        <taxon>Bacillati</taxon>
        <taxon>Bacillota</taxon>
        <taxon>Clostridia</taxon>
        <taxon>Eubacteriales</taxon>
        <taxon>Oscillospiraceae</taxon>
        <taxon>Flavonifractor</taxon>
    </lineage>
</organism>
<dbReference type="SMART" id="SM00635">
    <property type="entry name" value="BID_2"/>
    <property type="match status" value="1"/>
</dbReference>
<evidence type="ECO:0000259" key="7">
    <source>
        <dbReference type="PROSITE" id="PS51272"/>
    </source>
</evidence>
<dbReference type="EMBL" id="JBBMFT010000001">
    <property type="protein sequence ID" value="MEQ2454920.1"/>
    <property type="molecule type" value="Genomic_DNA"/>
</dbReference>
<dbReference type="PANTHER" id="PTHR31339:SF9">
    <property type="entry name" value="PLASMIN AND FIBRONECTIN-BINDING PROTEIN A"/>
    <property type="match status" value="1"/>
</dbReference>
<reference evidence="8 9" key="1">
    <citation type="submission" date="2024-03" db="EMBL/GenBank/DDBJ databases">
        <title>Human intestinal bacterial collection.</title>
        <authorList>
            <person name="Pauvert C."/>
            <person name="Hitch T.C.A."/>
            <person name="Clavel T."/>
        </authorList>
    </citation>
    <scope>NUCLEOTIDE SEQUENCE [LARGE SCALE GENOMIC DNA]</scope>
    <source>
        <strain evidence="8 9">CLA-AP-H34</strain>
    </source>
</reference>
<accession>A0ABV1EK11</accession>
<keyword evidence="2" id="KW-0677">Repeat</keyword>
<evidence type="ECO:0000256" key="2">
    <source>
        <dbReference type="ARBA" id="ARBA00022737"/>
    </source>
</evidence>
<feature type="domain" description="SLH" evidence="7">
    <location>
        <begin position="1027"/>
        <end position="1086"/>
    </location>
</feature>
<keyword evidence="4 5" id="KW-0326">Glycosidase</keyword>
<comment type="caution">
    <text evidence="8">The sequence shown here is derived from an EMBL/GenBank/DDBJ whole genome shotgun (WGS) entry which is preliminary data.</text>
</comment>
<evidence type="ECO:0000256" key="4">
    <source>
        <dbReference type="ARBA" id="ARBA00023295"/>
    </source>
</evidence>
<keyword evidence="3 5" id="KW-0378">Hydrolase</keyword>
<dbReference type="Gene3D" id="2.60.40.1080">
    <property type="match status" value="1"/>
</dbReference>
<dbReference type="SMART" id="SM00710">
    <property type="entry name" value="PbH1"/>
    <property type="match status" value="6"/>
</dbReference>
<dbReference type="InterPro" id="IPR011050">
    <property type="entry name" value="Pectin_lyase_fold/virulence"/>
</dbReference>
<feature type="signal peptide" evidence="6">
    <location>
        <begin position="1"/>
        <end position="36"/>
    </location>
</feature>
<dbReference type="PANTHER" id="PTHR31339">
    <property type="entry name" value="PECTIN LYASE-RELATED"/>
    <property type="match status" value="1"/>
</dbReference>
<name>A0ABV1EK11_9FIRM</name>
<dbReference type="InterPro" id="IPR000743">
    <property type="entry name" value="Glyco_hydro_28"/>
</dbReference>
<feature type="chain" id="PRO_5046946847" evidence="6">
    <location>
        <begin position="37"/>
        <end position="1211"/>
    </location>
</feature>
<feature type="domain" description="SLH" evidence="7">
    <location>
        <begin position="1087"/>
        <end position="1150"/>
    </location>
</feature>
<dbReference type="Gene3D" id="2.160.20.10">
    <property type="entry name" value="Single-stranded right-handed beta-helix, Pectin lyase-like"/>
    <property type="match status" value="1"/>
</dbReference>
<keyword evidence="6" id="KW-0732">Signal</keyword>
<dbReference type="Pfam" id="PF00395">
    <property type="entry name" value="SLH"/>
    <property type="match status" value="3"/>
</dbReference>
<dbReference type="InterPro" id="IPR012334">
    <property type="entry name" value="Pectin_lyas_fold"/>
</dbReference>
<protein>
    <submittedName>
        <fullName evidence="8">S-layer homology domain-containing protein</fullName>
    </submittedName>
</protein>
<evidence type="ECO:0000256" key="1">
    <source>
        <dbReference type="ARBA" id="ARBA00008834"/>
    </source>
</evidence>